<evidence type="ECO:0000256" key="7">
    <source>
        <dbReference type="ARBA" id="ARBA00023136"/>
    </source>
</evidence>
<dbReference type="OrthoDB" id="461510at2"/>
<dbReference type="InterPro" id="IPR026392">
    <property type="entry name" value="Exo/Archaeosortase_dom"/>
</dbReference>
<keyword evidence="4 8" id="KW-0812">Transmembrane</keyword>
<keyword evidence="2" id="KW-1003">Cell membrane</keyword>
<feature type="transmembrane region" description="Helical" evidence="8">
    <location>
        <begin position="210"/>
        <end position="235"/>
    </location>
</feature>
<organism evidence="9 10">
    <name type="scientific">Rubidibacter lacunae KORDI 51-2</name>
    <dbReference type="NCBI Taxonomy" id="582515"/>
    <lineage>
        <taxon>Bacteria</taxon>
        <taxon>Bacillati</taxon>
        <taxon>Cyanobacteriota</taxon>
        <taxon>Cyanophyceae</taxon>
        <taxon>Oscillatoriophycideae</taxon>
        <taxon>Chroococcales</taxon>
        <taxon>Aphanothecaceae</taxon>
        <taxon>Rubidibacter</taxon>
    </lineage>
</organism>
<feature type="transmembrane region" description="Helical" evidence="8">
    <location>
        <begin position="242"/>
        <end position="265"/>
    </location>
</feature>
<feature type="transmembrane region" description="Helical" evidence="8">
    <location>
        <begin position="96"/>
        <end position="116"/>
    </location>
</feature>
<keyword evidence="7 8" id="KW-0472">Membrane</keyword>
<feature type="transmembrane region" description="Helical" evidence="8">
    <location>
        <begin position="168"/>
        <end position="190"/>
    </location>
</feature>
<dbReference type="GO" id="GO:0006508">
    <property type="term" value="P:proteolysis"/>
    <property type="evidence" value="ECO:0007669"/>
    <property type="project" value="UniProtKB-KW"/>
</dbReference>
<dbReference type="InterPro" id="IPR022505">
    <property type="entry name" value="Exosortase_cyanobac"/>
</dbReference>
<evidence type="ECO:0000256" key="4">
    <source>
        <dbReference type="ARBA" id="ARBA00022692"/>
    </source>
</evidence>
<dbReference type="InterPro" id="IPR019127">
    <property type="entry name" value="Exosortase"/>
</dbReference>
<keyword evidence="6 8" id="KW-1133">Transmembrane helix</keyword>
<evidence type="ECO:0000256" key="6">
    <source>
        <dbReference type="ARBA" id="ARBA00022989"/>
    </source>
</evidence>
<evidence type="ECO:0000313" key="10">
    <source>
        <dbReference type="Proteomes" id="UP000016960"/>
    </source>
</evidence>
<dbReference type="Proteomes" id="UP000016960">
    <property type="component" value="Unassembled WGS sequence"/>
</dbReference>
<gene>
    <name evidence="9" type="ORF">KR51_00035200</name>
</gene>
<dbReference type="GO" id="GO:0005886">
    <property type="term" value="C:plasma membrane"/>
    <property type="evidence" value="ECO:0007669"/>
    <property type="project" value="UniProtKB-SubCell"/>
</dbReference>
<dbReference type="EMBL" id="ASSJ01000082">
    <property type="protein sequence ID" value="ERN40032.1"/>
    <property type="molecule type" value="Genomic_DNA"/>
</dbReference>
<feature type="transmembrane region" description="Helical" evidence="8">
    <location>
        <begin position="128"/>
        <end position="147"/>
    </location>
</feature>
<reference evidence="9 10" key="1">
    <citation type="submission" date="2013-05" db="EMBL/GenBank/DDBJ databases">
        <title>Draft genome sequence of Rubidibacter lacunae KORDI 51-2.</title>
        <authorList>
            <person name="Choi D.H."/>
            <person name="Noh J.H."/>
            <person name="Kwon K.-K."/>
            <person name="Lee J.-H."/>
            <person name="Ryu J.-Y."/>
        </authorList>
    </citation>
    <scope>NUCLEOTIDE SEQUENCE [LARGE SCALE GENOMIC DNA]</scope>
    <source>
        <strain evidence="9 10">KORDI 51-2</strain>
    </source>
</reference>
<evidence type="ECO:0000256" key="5">
    <source>
        <dbReference type="ARBA" id="ARBA00022801"/>
    </source>
</evidence>
<name>U5DFG7_9CHRO</name>
<evidence type="ECO:0000256" key="2">
    <source>
        <dbReference type="ARBA" id="ARBA00022475"/>
    </source>
</evidence>
<dbReference type="InParanoid" id="U5DFG7"/>
<protein>
    <submittedName>
        <fullName evidence="9">Exosortase</fullName>
    </submittedName>
</protein>
<keyword evidence="3" id="KW-0645">Protease</keyword>
<accession>U5DFG7</accession>
<proteinExistence type="predicted"/>
<keyword evidence="10" id="KW-1185">Reference proteome</keyword>
<feature type="transmembrane region" description="Helical" evidence="8">
    <location>
        <begin position="285"/>
        <end position="304"/>
    </location>
</feature>
<evidence type="ECO:0000313" key="9">
    <source>
        <dbReference type="EMBL" id="ERN40032.1"/>
    </source>
</evidence>
<dbReference type="Pfam" id="PF09721">
    <property type="entry name" value="Exosortase_EpsH"/>
    <property type="match status" value="1"/>
</dbReference>
<dbReference type="eggNOG" id="ENOG502ZA1F">
    <property type="taxonomic scope" value="Bacteria"/>
</dbReference>
<dbReference type="GO" id="GO:0008233">
    <property type="term" value="F:peptidase activity"/>
    <property type="evidence" value="ECO:0007669"/>
    <property type="project" value="UniProtKB-KW"/>
</dbReference>
<dbReference type="PATRIC" id="fig|582515.4.peg.3955"/>
<dbReference type="STRING" id="582515.KR51_00035200"/>
<feature type="transmembrane region" description="Helical" evidence="8">
    <location>
        <begin position="73"/>
        <end position="89"/>
    </location>
</feature>
<dbReference type="NCBIfam" id="TIGR04178">
    <property type="entry name" value="exo_archaeo"/>
    <property type="match status" value="1"/>
</dbReference>
<comment type="caution">
    <text evidence="9">The sequence shown here is derived from an EMBL/GenBank/DDBJ whole genome shotgun (WGS) entry which is preliminary data.</text>
</comment>
<evidence type="ECO:0000256" key="8">
    <source>
        <dbReference type="SAM" id="Phobius"/>
    </source>
</evidence>
<keyword evidence="5" id="KW-0378">Hydrolase</keyword>
<dbReference type="NCBIfam" id="TIGR03763">
    <property type="entry name" value="cyanoexo_CrtA"/>
    <property type="match status" value="1"/>
</dbReference>
<sequence length="329" mass="36041">MEPAVSYRVLVDAWSRRPRGQVKDTYRSNRVALRAMEQSNFARRPDVALALGIAISILVAHASALWWGGAGDLLGTSLLLWLAIASLLWDKRETFAVESGIVSSAIGLGLVGLVTVRNFSPEGFHLRISPLLAFLGLGLLTVGARHLHRYWKELLILGMLALGPLYELTLNIINLPNLTATFSSFALWYAGFDVAREGLNIYLPGGMVEVYGACSGVGSIMQMTNLAVLFLLLFPTNWAQKIACVVVGIALGFAVNAGRIGWLAVLAAKGDRAAFDYWHGGNGSLVFFAFNVLLFWGFVWLTVLREPQEVPQLQVDEDLPRGELDERDI</sequence>
<evidence type="ECO:0000256" key="3">
    <source>
        <dbReference type="ARBA" id="ARBA00022670"/>
    </source>
</evidence>
<evidence type="ECO:0000256" key="1">
    <source>
        <dbReference type="ARBA" id="ARBA00004651"/>
    </source>
</evidence>
<dbReference type="AlphaFoldDB" id="U5DFG7"/>
<feature type="transmembrane region" description="Helical" evidence="8">
    <location>
        <begin position="47"/>
        <end position="67"/>
    </location>
</feature>
<comment type="subcellular location">
    <subcellularLocation>
        <location evidence="1">Cell membrane</location>
        <topology evidence="1">Multi-pass membrane protein</topology>
    </subcellularLocation>
</comment>